<sequence>TQDENGSIASSVQRDKSPPEKSPVACMRSQSVAETMSNGPEPVTPKETNGTRLRAKATAFTGHLATFIARNLERKFYGSHRNLRGEVYWVHKDPIILQDHQLEDVRDGQVRIGSITAFPRTAFSTSGLDKGSKNILILKPLQSSSAYSSIRSRKSNPTHLSKSPTTMDRTGTSLSNSSEPCCDINLPADTRKQHSIPFVIRFQRESVKVRNKPCLSTKDPRFSHLDPIMMRVNSMRHGETVHQNDNLTQLRGSTCRLSAGTAGLTFPSSAPSSVPLISPAASASGSFKKMTKEQGRKGRASLIPCLPARLEVQSLYKPRLAEQQSPITYPTQDDMGSICELS</sequence>
<organism evidence="2 3">
    <name type="scientific">Cichlidogyrus casuarinus</name>
    <dbReference type="NCBI Taxonomy" id="1844966"/>
    <lineage>
        <taxon>Eukaryota</taxon>
        <taxon>Metazoa</taxon>
        <taxon>Spiralia</taxon>
        <taxon>Lophotrochozoa</taxon>
        <taxon>Platyhelminthes</taxon>
        <taxon>Monogenea</taxon>
        <taxon>Monopisthocotylea</taxon>
        <taxon>Dactylogyridea</taxon>
        <taxon>Ancyrocephalidae</taxon>
        <taxon>Cichlidogyrus</taxon>
    </lineage>
</organism>
<gene>
    <name evidence="2" type="ORF">Ciccas_012837</name>
</gene>
<reference evidence="2 3" key="1">
    <citation type="submission" date="2024-11" db="EMBL/GenBank/DDBJ databases">
        <title>Adaptive evolution of stress response genes in parasites aligns with host niche diversity.</title>
        <authorList>
            <person name="Hahn C."/>
            <person name="Resl P."/>
        </authorList>
    </citation>
    <scope>NUCLEOTIDE SEQUENCE [LARGE SCALE GENOMIC DNA]</scope>
    <source>
        <strain evidence="2">EGGRZ-B1_66</strain>
        <tissue evidence="2">Body</tissue>
    </source>
</reference>
<feature type="region of interest" description="Disordered" evidence="1">
    <location>
        <begin position="147"/>
        <end position="179"/>
    </location>
</feature>
<name>A0ABD2PM71_9PLAT</name>
<feature type="non-terminal residue" evidence="2">
    <location>
        <position position="1"/>
    </location>
</feature>
<dbReference type="EMBL" id="JBJKFK010004940">
    <property type="protein sequence ID" value="KAL3308627.1"/>
    <property type="molecule type" value="Genomic_DNA"/>
</dbReference>
<feature type="compositionally biased region" description="Polar residues" evidence="1">
    <location>
        <begin position="1"/>
        <end position="12"/>
    </location>
</feature>
<evidence type="ECO:0000313" key="3">
    <source>
        <dbReference type="Proteomes" id="UP001626550"/>
    </source>
</evidence>
<feature type="region of interest" description="Disordered" evidence="1">
    <location>
        <begin position="1"/>
        <end position="26"/>
    </location>
</feature>
<feature type="compositionally biased region" description="Polar residues" evidence="1">
    <location>
        <begin position="157"/>
        <end position="179"/>
    </location>
</feature>
<evidence type="ECO:0000256" key="1">
    <source>
        <dbReference type="SAM" id="MobiDB-lite"/>
    </source>
</evidence>
<comment type="caution">
    <text evidence="2">The sequence shown here is derived from an EMBL/GenBank/DDBJ whole genome shotgun (WGS) entry which is preliminary data.</text>
</comment>
<protein>
    <submittedName>
        <fullName evidence="2">Uncharacterized protein</fullName>
    </submittedName>
</protein>
<evidence type="ECO:0000313" key="2">
    <source>
        <dbReference type="EMBL" id="KAL3308627.1"/>
    </source>
</evidence>
<accession>A0ABD2PM71</accession>
<keyword evidence="3" id="KW-1185">Reference proteome</keyword>
<dbReference type="Proteomes" id="UP001626550">
    <property type="component" value="Unassembled WGS sequence"/>
</dbReference>
<dbReference type="AlphaFoldDB" id="A0ABD2PM71"/>
<feature type="non-terminal residue" evidence="2">
    <location>
        <position position="342"/>
    </location>
</feature>
<proteinExistence type="predicted"/>